<keyword evidence="1" id="KW-0472">Membrane</keyword>
<dbReference type="HOGENOM" id="CLU_086377_0_0_4"/>
<feature type="transmembrane region" description="Helical" evidence="1">
    <location>
        <begin position="17"/>
        <end position="37"/>
    </location>
</feature>
<evidence type="ECO:0000256" key="1">
    <source>
        <dbReference type="SAM" id="Phobius"/>
    </source>
</evidence>
<keyword evidence="1" id="KW-0812">Transmembrane</keyword>
<evidence type="ECO:0000259" key="2">
    <source>
        <dbReference type="Pfam" id="PF13548"/>
    </source>
</evidence>
<dbReference type="Pfam" id="PF13548">
    <property type="entry name" value="DUF4126"/>
    <property type="match status" value="1"/>
</dbReference>
<proteinExistence type="predicted"/>
<sequence>MVQTVALSAGLAWASGLRLYLVVFLAGLLSTFGYLHLPETLAVLHNPLVIVVAGIMALAELIADKVPAFDSLWDSFQTFIRIPSGALLAAFAMGDVDPSWTVAAGLIGGTITAGTHFAKAGSRLAINTSPEPFSNWIASFGEEGMVLGGLWTMLASPLVFLGLLAIFLIIAGLVLVKLWGVVGRLFRRV</sequence>
<accession>Q47GI0</accession>
<evidence type="ECO:0000313" key="3">
    <source>
        <dbReference type="EMBL" id="AAZ46051.1"/>
    </source>
</evidence>
<dbReference type="OrthoDB" id="181455at2"/>
<dbReference type="EMBL" id="CP000089">
    <property type="protein sequence ID" value="AAZ46051.1"/>
    <property type="molecule type" value="Genomic_DNA"/>
</dbReference>
<name>Q47GI0_DECAR</name>
<feature type="domain" description="DUF4126" evidence="2">
    <location>
        <begin position="6"/>
        <end position="175"/>
    </location>
</feature>
<dbReference type="eggNOG" id="ENOG502Z9HI">
    <property type="taxonomic scope" value="Bacteria"/>
</dbReference>
<dbReference type="InterPro" id="IPR025196">
    <property type="entry name" value="DUF4126"/>
</dbReference>
<dbReference type="AlphaFoldDB" id="Q47GI0"/>
<protein>
    <submittedName>
        <fullName evidence="3">Putative membrane protein</fullName>
    </submittedName>
</protein>
<gene>
    <name evidence="3" type="ordered locus">Daro_1299</name>
</gene>
<dbReference type="KEGG" id="dar:Daro_1299"/>
<reference evidence="3" key="1">
    <citation type="submission" date="2005-08" db="EMBL/GenBank/DDBJ databases">
        <title>Complete sequence of Dechloromonas aromatica RCB.</title>
        <authorList>
            <person name="Salinero K.K."/>
            <person name="Copeland A."/>
            <person name="Lucas S."/>
            <person name="Lapidus A."/>
            <person name="Barry K."/>
            <person name="Detter J.C."/>
            <person name="Glavina T."/>
            <person name="Hammon N."/>
            <person name="Israni S."/>
            <person name="Pitluck S."/>
            <person name="Di Bartolo G."/>
            <person name="Trong S."/>
            <person name="Schmutz J."/>
            <person name="Larimer F."/>
            <person name="Land M."/>
            <person name="Ivanova N."/>
            <person name="Richardson P."/>
        </authorList>
    </citation>
    <scope>NUCLEOTIDE SEQUENCE</scope>
    <source>
        <strain evidence="3">RCB</strain>
    </source>
</reference>
<dbReference type="STRING" id="159087.Daro_1299"/>
<organism evidence="3">
    <name type="scientific">Dechloromonas aromatica (strain RCB)</name>
    <dbReference type="NCBI Taxonomy" id="159087"/>
    <lineage>
        <taxon>Bacteria</taxon>
        <taxon>Pseudomonadati</taxon>
        <taxon>Pseudomonadota</taxon>
        <taxon>Betaproteobacteria</taxon>
        <taxon>Rhodocyclales</taxon>
        <taxon>Azonexaceae</taxon>
        <taxon>Dechloromonas</taxon>
    </lineage>
</organism>
<feature type="transmembrane region" description="Helical" evidence="1">
    <location>
        <begin position="158"/>
        <end position="179"/>
    </location>
</feature>
<keyword evidence="1" id="KW-1133">Transmembrane helix</keyword>
<feature type="transmembrane region" description="Helical" evidence="1">
    <location>
        <begin position="44"/>
        <end position="63"/>
    </location>
</feature>